<dbReference type="PANTHER" id="PTHR33710:SF71">
    <property type="entry name" value="ENDONUCLEASE_EXONUCLEASE_PHOSPHATASE DOMAIN-CONTAINING PROTEIN"/>
    <property type="match status" value="1"/>
</dbReference>
<reference evidence="1 2" key="1">
    <citation type="submission" date="2020-06" db="EMBL/GenBank/DDBJ databases">
        <title>Transcriptomic and genomic resources for Thalictrum thalictroides and T. hernandezii: Facilitating candidate gene discovery in an emerging model plant lineage.</title>
        <authorList>
            <person name="Arias T."/>
            <person name="Riano-Pachon D.M."/>
            <person name="Di Stilio V.S."/>
        </authorList>
    </citation>
    <scope>NUCLEOTIDE SEQUENCE [LARGE SCALE GENOMIC DNA]</scope>
    <source>
        <strain evidence="2">cv. WT478/WT964</strain>
        <tissue evidence="1">Leaves</tissue>
    </source>
</reference>
<dbReference type="PANTHER" id="PTHR33710">
    <property type="entry name" value="BNAC02G09200D PROTEIN"/>
    <property type="match status" value="1"/>
</dbReference>
<dbReference type="AlphaFoldDB" id="A0A7J6X8W1"/>
<dbReference type="OrthoDB" id="1747765at2759"/>
<organism evidence="1 2">
    <name type="scientific">Thalictrum thalictroides</name>
    <name type="common">Rue-anemone</name>
    <name type="synonym">Anemone thalictroides</name>
    <dbReference type="NCBI Taxonomy" id="46969"/>
    <lineage>
        <taxon>Eukaryota</taxon>
        <taxon>Viridiplantae</taxon>
        <taxon>Streptophyta</taxon>
        <taxon>Embryophyta</taxon>
        <taxon>Tracheophyta</taxon>
        <taxon>Spermatophyta</taxon>
        <taxon>Magnoliopsida</taxon>
        <taxon>Ranunculales</taxon>
        <taxon>Ranunculaceae</taxon>
        <taxon>Thalictroideae</taxon>
        <taxon>Thalictrum</taxon>
    </lineage>
</organism>
<accession>A0A7J6X8W1</accession>
<evidence type="ECO:0000313" key="1">
    <source>
        <dbReference type="EMBL" id="KAF5205863.1"/>
    </source>
</evidence>
<proteinExistence type="predicted"/>
<keyword evidence="2" id="KW-1185">Reference proteome</keyword>
<dbReference type="Proteomes" id="UP000554482">
    <property type="component" value="Unassembled WGS sequence"/>
</dbReference>
<protein>
    <submittedName>
        <fullName evidence="1">RNA-directed DNA polymerase, eukaryota, Reverse transcriptase zinc-binding domain protein</fullName>
    </submittedName>
</protein>
<comment type="caution">
    <text evidence="1">The sequence shown here is derived from an EMBL/GenBank/DDBJ whole genome shotgun (WGS) entry which is preliminary data.</text>
</comment>
<keyword evidence="1" id="KW-0808">Transferase</keyword>
<keyword evidence="1" id="KW-0548">Nucleotidyltransferase</keyword>
<name>A0A7J6X8W1_THATH</name>
<sequence>MTRIDRILINQPWSNMFPCCGAEFLPHGVSDHSPAKLIWHDFTKKAGPFRFSNAWYYLPGFTDLVTEVWDEPVYSDPMNTLIFKLVELKNRLKGWVKNNVTNLHRRVEEAKTDLYAVQELLQAQHFDVSLAEKEKQLLKKYGTLARAEYLTLRLKADCDWLSMGDRCTSFFHNAVKERRTRSAIWSLISAHGTSINSQQEIAHEFIEYYRSLMGADDNVTLNNLDLQLLEVRDCVTPAQATCLEANIEPDEIQRALFSMGDSKAPGPDGFNAFFFKACWPIVGNDFISALLNFFDKCSMPRRVNANEFY</sequence>
<gene>
    <name evidence="1" type="ORF">FRX31_004550</name>
</gene>
<evidence type="ECO:0000313" key="2">
    <source>
        <dbReference type="Proteomes" id="UP000554482"/>
    </source>
</evidence>
<dbReference type="GO" id="GO:0003964">
    <property type="term" value="F:RNA-directed DNA polymerase activity"/>
    <property type="evidence" value="ECO:0007669"/>
    <property type="project" value="UniProtKB-KW"/>
</dbReference>
<keyword evidence="1" id="KW-0695">RNA-directed DNA polymerase</keyword>
<dbReference type="EMBL" id="JABWDY010003540">
    <property type="protein sequence ID" value="KAF5205863.1"/>
    <property type="molecule type" value="Genomic_DNA"/>
</dbReference>